<dbReference type="SUPFAM" id="SSF56672">
    <property type="entry name" value="DNA/RNA polymerases"/>
    <property type="match status" value="1"/>
</dbReference>
<organism evidence="3">
    <name type="scientific">Nicotiana tabacum</name>
    <name type="common">Common tobacco</name>
    <dbReference type="NCBI Taxonomy" id="4097"/>
    <lineage>
        <taxon>Eukaryota</taxon>
        <taxon>Viridiplantae</taxon>
        <taxon>Streptophyta</taxon>
        <taxon>Embryophyta</taxon>
        <taxon>Tracheophyta</taxon>
        <taxon>Spermatophyta</taxon>
        <taxon>Magnoliopsida</taxon>
        <taxon>eudicotyledons</taxon>
        <taxon>Gunneridae</taxon>
        <taxon>Pentapetalae</taxon>
        <taxon>asterids</taxon>
        <taxon>lamiids</taxon>
        <taxon>Solanales</taxon>
        <taxon>Solanaceae</taxon>
        <taxon>Nicotianoideae</taxon>
        <taxon>Nicotianeae</taxon>
        <taxon>Nicotiana</taxon>
    </lineage>
</organism>
<evidence type="ECO:0000313" key="3">
    <source>
        <dbReference type="RefSeq" id="XP_016476083.1"/>
    </source>
</evidence>
<sequence>MSIFVSRDVVFKEEIFPFRNNTCPIDAYDLFTSQNSLEAEEMVQSHPTVLPSTSQNMQPQIEDTTTTVEEATNDARVLDNVIPDENVAQVNDNFTDGRGAEPTDAQQHSSEPTTSEQEVEPIAVQVHSLEPTEDGSIHPQQASADVRTRKSGRQGKPSIWLKDYVTTSFKEAAYDPRWIEAMNQEIKALEDNHTWEVVDLTEGKKPIGSKWVFKIKYKSNGEVEMFKVRLVAKGYTQQEVLDYHETFSPVAKMVTVRTVLSIAASKGWILHQMDVNNTFLHGDLYEEVYMLLPQEYDQHVGHSGEEELQDIASYQRLVGKLLYLTITRPDICFVVQVLSQFMQHPKQSHMDATLRVVRYIKGSPGLDIFLKNGPISHLTAYCDFDWAACPNTRRSITG</sequence>
<dbReference type="OrthoDB" id="1747567at2759"/>
<dbReference type="STRING" id="4097.A0A1S4AI32"/>
<evidence type="ECO:0000259" key="2">
    <source>
        <dbReference type="Pfam" id="PF07727"/>
    </source>
</evidence>
<feature type="compositionally biased region" description="Polar residues" evidence="1">
    <location>
        <begin position="104"/>
        <end position="116"/>
    </location>
</feature>
<dbReference type="PaxDb" id="4097-A0A1S4AI32"/>
<reference evidence="3" key="1">
    <citation type="submission" date="2025-08" db="UniProtKB">
        <authorList>
            <consortium name="RefSeq"/>
        </authorList>
    </citation>
    <scope>IDENTIFICATION</scope>
</reference>
<proteinExistence type="predicted"/>
<dbReference type="AlphaFoldDB" id="A0A1S4AI32"/>
<feature type="region of interest" description="Disordered" evidence="1">
    <location>
        <begin position="91"/>
        <end position="154"/>
    </location>
</feature>
<dbReference type="Pfam" id="PF07727">
    <property type="entry name" value="RVT_2"/>
    <property type="match status" value="1"/>
</dbReference>
<gene>
    <name evidence="3" type="primary">LOC107797687</name>
</gene>
<evidence type="ECO:0000256" key="1">
    <source>
        <dbReference type="SAM" id="MobiDB-lite"/>
    </source>
</evidence>
<protein>
    <recommendedName>
        <fullName evidence="2">Reverse transcriptase Ty1/copia-type domain-containing protein</fullName>
    </recommendedName>
</protein>
<name>A0A1S4AI32_TOBAC</name>
<dbReference type="RefSeq" id="XP_016476083.1">
    <property type="nucleotide sequence ID" value="XM_016620597.1"/>
</dbReference>
<dbReference type="InterPro" id="IPR043502">
    <property type="entry name" value="DNA/RNA_pol_sf"/>
</dbReference>
<dbReference type="InterPro" id="IPR013103">
    <property type="entry name" value="RVT_2"/>
</dbReference>
<dbReference type="PANTHER" id="PTHR11439:SF466">
    <property type="entry name" value="CCHC-TYPE DOMAIN-CONTAINING PROTEIN"/>
    <property type="match status" value="1"/>
</dbReference>
<accession>A0A1S4AI32</accession>
<feature type="domain" description="Reverse transcriptase Ty1/copia-type" evidence="2">
    <location>
        <begin position="192"/>
        <end position="296"/>
    </location>
</feature>
<dbReference type="PANTHER" id="PTHR11439">
    <property type="entry name" value="GAG-POL-RELATED RETROTRANSPOSON"/>
    <property type="match status" value="1"/>
</dbReference>
<dbReference type="KEGG" id="nta:107797687"/>